<evidence type="ECO:0000313" key="2">
    <source>
        <dbReference type="EMBL" id="SFN02928.1"/>
    </source>
</evidence>
<dbReference type="InterPro" id="IPR003776">
    <property type="entry name" value="YcaO-like_dom"/>
</dbReference>
<dbReference type="Pfam" id="PF21084">
    <property type="entry name" value="WHD_DUF4423_like"/>
    <property type="match status" value="1"/>
</dbReference>
<dbReference type="InterPro" id="IPR035985">
    <property type="entry name" value="Ubiquitin-activating_enz"/>
</dbReference>
<accession>A0A1I4VNU7</accession>
<dbReference type="Proteomes" id="UP000198769">
    <property type="component" value="Unassembled WGS sequence"/>
</dbReference>
<dbReference type="AlphaFoldDB" id="A0A1I4VNU7"/>
<dbReference type="Gene3D" id="3.40.50.720">
    <property type="entry name" value="NAD(P)-binding Rossmann-like Domain"/>
    <property type="match status" value="1"/>
</dbReference>
<name>A0A1I4VNU7_CHROL</name>
<dbReference type="InterPro" id="IPR027624">
    <property type="entry name" value="TOMM_cyclo_SagD"/>
</dbReference>
<dbReference type="GO" id="GO:0008641">
    <property type="term" value="F:ubiquitin-like modifier activating enzyme activity"/>
    <property type="evidence" value="ECO:0007669"/>
    <property type="project" value="InterPro"/>
</dbReference>
<reference evidence="3" key="1">
    <citation type="submission" date="2016-10" db="EMBL/GenBank/DDBJ databases">
        <authorList>
            <person name="Varghese N."/>
            <person name="Submissions S."/>
        </authorList>
    </citation>
    <scope>NUCLEOTIDE SEQUENCE [LARGE SCALE GENOMIC DNA]</scope>
    <source>
        <strain evidence="3">DSM 25575</strain>
    </source>
</reference>
<dbReference type="Gene3D" id="3.30.1330.230">
    <property type="match status" value="2"/>
</dbReference>
<proteinExistence type="predicted"/>
<sequence length="746" mass="84243">MRIPKFKDHIHPIVVEDDKLILSSEFGQQLLTGKSLIQVARYLDGVKSVDDIIQHLDGVVDAQQVLYVLSVLKEKKYIFETKHKLSVSESAFWSSLGVEATVVQKNKEQARVRIYTYGTAESSNFIRQMNAGGLPVVGEAENLAVILTDDYLQDGVLEKARELWYQNIPFLICKPNGIEIWLGPIFRPGKTACFDCLIQRLIANRDVEVYLKETGKINTPLVAASSLPSTIDTSLSTALTELLKFIVLGHNEQLENKMVTIHYGTLETNKHVVVRRPQCRVCGTPDTDRIPENIQFQSSPKSFIDGGHRSVTAEETYNRFKHLISPITGIVNKLERITNGDDVLQHVFISGQNMAIKTNNLQSLRKNLRSNSCGKGVTEIQAKVSAIGEAIERYSGVYRGDEPRHLTSFKALGDKAIHPNDCMLFSKKQIADMELWNARESFFNVVPLPLDENALIEWSPLWSVTRNEVVYLPAAYCYYSHPDNGGEHFFCAPDSNGCAAGNTLEEAVLQGFMELIERDSVAIWWYNKLKMPELDLESFNDDYALKLKAYHKSRNRDMWVLDLTGDSGIPAFIAISARNDRTTCQDIVFAPAAHLDPSIALRRALTELNQMMPSMDESLPPGQYRYDDPETVHWWQTANLENQPYLSPDTRRPKSTADSFAVPRFTDIKNDLEYCVEVVKKMGLDMHILDQTRPDIGLHVVKVVVPGLRHFWARYAGGRIYDVPVKMGWLPAPLNESELNPISIFI</sequence>
<evidence type="ECO:0000313" key="3">
    <source>
        <dbReference type="Proteomes" id="UP000198769"/>
    </source>
</evidence>
<dbReference type="PANTHER" id="PTHR37809">
    <property type="entry name" value="RIBOSOMAL PROTEIN S12 METHYLTHIOTRANSFERASE ACCESSORY FACTOR YCAO"/>
    <property type="match status" value="1"/>
</dbReference>
<dbReference type="InterPro" id="IPR022291">
    <property type="entry name" value="Bacteriocin_synth_cyclodeHase"/>
</dbReference>
<dbReference type="Pfam" id="PF02624">
    <property type="entry name" value="YcaO"/>
    <property type="match status" value="1"/>
</dbReference>
<dbReference type="GO" id="GO:0016740">
    <property type="term" value="F:transferase activity"/>
    <property type="evidence" value="ECO:0007669"/>
    <property type="project" value="UniProtKB-KW"/>
</dbReference>
<dbReference type="SUPFAM" id="SSF69572">
    <property type="entry name" value="Activating enzymes of the ubiquitin-like proteins"/>
    <property type="match status" value="1"/>
</dbReference>
<dbReference type="Gene3D" id="3.30.40.250">
    <property type="match status" value="1"/>
</dbReference>
<dbReference type="PROSITE" id="PS51664">
    <property type="entry name" value="YCAO"/>
    <property type="match status" value="1"/>
</dbReference>
<dbReference type="PANTHER" id="PTHR37809:SF1">
    <property type="entry name" value="RIBOSOMAL PROTEIN S12 METHYLTHIOTRANSFERASE ACCESSORY FACTOR YCAO"/>
    <property type="match status" value="1"/>
</dbReference>
<dbReference type="InterPro" id="IPR049274">
    <property type="entry name" value="LynD/TruD_wHTH-like"/>
</dbReference>
<feature type="domain" description="YcaO" evidence="1">
    <location>
        <begin position="374"/>
        <end position="746"/>
    </location>
</feature>
<dbReference type="Gene3D" id="3.30.160.660">
    <property type="match status" value="1"/>
</dbReference>
<keyword evidence="2" id="KW-0808">Transferase</keyword>
<dbReference type="Gene3D" id="3.90.930.60">
    <property type="match status" value="1"/>
</dbReference>
<keyword evidence="2" id="KW-0689">Ribosomal protein</keyword>
<dbReference type="OrthoDB" id="2379922at2"/>
<dbReference type="EMBL" id="FOVD01000001">
    <property type="protein sequence ID" value="SFN02928.1"/>
    <property type="molecule type" value="Genomic_DNA"/>
</dbReference>
<dbReference type="NCBIfam" id="TIGR00702">
    <property type="entry name" value="YcaO-type kinase domain"/>
    <property type="match status" value="1"/>
</dbReference>
<organism evidence="2 3">
    <name type="scientific">Chryseobacterium oleae</name>
    <dbReference type="NCBI Taxonomy" id="491207"/>
    <lineage>
        <taxon>Bacteria</taxon>
        <taxon>Pseudomonadati</taxon>
        <taxon>Bacteroidota</taxon>
        <taxon>Flavobacteriia</taxon>
        <taxon>Flavobacteriales</taxon>
        <taxon>Weeksellaceae</taxon>
        <taxon>Chryseobacterium group</taxon>
        <taxon>Chryseobacterium</taxon>
    </lineage>
</organism>
<dbReference type="NCBIfam" id="TIGR03604">
    <property type="entry name" value="TOMM_cyclo_SagD"/>
    <property type="match status" value="1"/>
</dbReference>
<dbReference type="NCBIfam" id="TIGR03882">
    <property type="entry name" value="cyclo_dehyd_2"/>
    <property type="match status" value="1"/>
</dbReference>
<evidence type="ECO:0000259" key="1">
    <source>
        <dbReference type="PROSITE" id="PS51664"/>
    </source>
</evidence>
<keyword evidence="2" id="KW-0687">Ribonucleoprotein</keyword>
<gene>
    <name evidence="2" type="ORF">SAMN05421594_0478</name>
</gene>
<dbReference type="RefSeq" id="WP_090022565.1">
    <property type="nucleotide sequence ID" value="NZ_FOVD01000001.1"/>
</dbReference>
<dbReference type="GO" id="GO:0005840">
    <property type="term" value="C:ribosome"/>
    <property type="evidence" value="ECO:0007669"/>
    <property type="project" value="UniProtKB-KW"/>
</dbReference>
<keyword evidence="3" id="KW-1185">Reference proteome</keyword>
<protein>
    <submittedName>
        <fullName evidence="2">Ribosomal protein S12 methylthiotransferase accessory factor</fullName>
    </submittedName>
</protein>